<dbReference type="Proteomes" id="UP001237448">
    <property type="component" value="Unassembled WGS sequence"/>
</dbReference>
<protein>
    <recommendedName>
        <fullName evidence="3">DUF1127 domain-containing protein</fullName>
    </recommendedName>
</protein>
<dbReference type="RefSeq" id="WP_307426556.1">
    <property type="nucleotide sequence ID" value="NZ_JAUSVK010000001.1"/>
</dbReference>
<evidence type="ECO:0000313" key="2">
    <source>
        <dbReference type="Proteomes" id="UP001237448"/>
    </source>
</evidence>
<organism evidence="1 2">
    <name type="scientific">Labrys monachus</name>
    <dbReference type="NCBI Taxonomy" id="217067"/>
    <lineage>
        <taxon>Bacteria</taxon>
        <taxon>Pseudomonadati</taxon>
        <taxon>Pseudomonadota</taxon>
        <taxon>Alphaproteobacteria</taxon>
        <taxon>Hyphomicrobiales</taxon>
        <taxon>Xanthobacteraceae</taxon>
        <taxon>Labrys</taxon>
    </lineage>
</organism>
<accession>A0ABU0FD52</accession>
<comment type="caution">
    <text evidence="1">The sequence shown here is derived from an EMBL/GenBank/DDBJ whole genome shotgun (WGS) entry which is preliminary data.</text>
</comment>
<dbReference type="EMBL" id="JAUSVK010000001">
    <property type="protein sequence ID" value="MDQ0392527.1"/>
    <property type="molecule type" value="Genomic_DNA"/>
</dbReference>
<reference evidence="1 2" key="1">
    <citation type="submission" date="2023-07" db="EMBL/GenBank/DDBJ databases">
        <title>Genomic Encyclopedia of Type Strains, Phase IV (KMG-IV): sequencing the most valuable type-strain genomes for metagenomic binning, comparative biology and taxonomic classification.</title>
        <authorList>
            <person name="Goeker M."/>
        </authorList>
    </citation>
    <scope>NUCLEOTIDE SEQUENCE [LARGE SCALE GENOMIC DNA]</scope>
    <source>
        <strain evidence="1 2">DSM 5896</strain>
    </source>
</reference>
<evidence type="ECO:0000313" key="1">
    <source>
        <dbReference type="EMBL" id="MDQ0392527.1"/>
    </source>
</evidence>
<evidence type="ECO:0008006" key="3">
    <source>
        <dbReference type="Google" id="ProtNLM"/>
    </source>
</evidence>
<proteinExistence type="predicted"/>
<gene>
    <name evidence="1" type="ORF">J3R73_002319</name>
</gene>
<keyword evidence="2" id="KW-1185">Reference proteome</keyword>
<name>A0ABU0FD52_9HYPH</name>
<sequence>MDWALTCPSYALKAALRCGMDCCNAAKKEENALNRKEHIMIFASIIAHLKDRLAKRARFRRMIDEINSLSNADLTDLRADRTDMLRSAYQEVYGH</sequence>